<feature type="transmembrane region" description="Helical" evidence="1">
    <location>
        <begin position="36"/>
        <end position="54"/>
    </location>
</feature>
<gene>
    <name evidence="2" type="ORF">ACFY35_03785</name>
</gene>
<keyword evidence="1" id="KW-0472">Membrane</keyword>
<protein>
    <recommendedName>
        <fullName evidence="4">DUF3040 domain-containing protein</fullName>
    </recommendedName>
</protein>
<reference evidence="2 3" key="1">
    <citation type="submission" date="2024-10" db="EMBL/GenBank/DDBJ databases">
        <title>The Natural Products Discovery Center: Release of the First 8490 Sequenced Strains for Exploring Actinobacteria Biosynthetic Diversity.</title>
        <authorList>
            <person name="Kalkreuter E."/>
            <person name="Kautsar S.A."/>
            <person name="Yang D."/>
            <person name="Bader C.D."/>
            <person name="Teijaro C.N."/>
            <person name="Fluegel L."/>
            <person name="Davis C.M."/>
            <person name="Simpson J.R."/>
            <person name="Lauterbach L."/>
            <person name="Steele A.D."/>
            <person name="Gui C."/>
            <person name="Meng S."/>
            <person name="Li G."/>
            <person name="Viehrig K."/>
            <person name="Ye F."/>
            <person name="Su P."/>
            <person name="Kiefer A.F."/>
            <person name="Nichols A."/>
            <person name="Cepeda A.J."/>
            <person name="Yan W."/>
            <person name="Fan B."/>
            <person name="Jiang Y."/>
            <person name="Adhikari A."/>
            <person name="Zheng C.-J."/>
            <person name="Schuster L."/>
            <person name="Cowan T.M."/>
            <person name="Smanski M.J."/>
            <person name="Chevrette M.G."/>
            <person name="De Carvalho L.P.S."/>
            <person name="Shen B."/>
        </authorList>
    </citation>
    <scope>NUCLEOTIDE SEQUENCE [LARGE SCALE GENOMIC DNA]</scope>
    <source>
        <strain evidence="2 3">NPDC000087</strain>
    </source>
</reference>
<comment type="caution">
    <text evidence="2">The sequence shown here is derived from an EMBL/GenBank/DDBJ whole genome shotgun (WGS) entry which is preliminary data.</text>
</comment>
<feature type="transmembrane region" description="Helical" evidence="1">
    <location>
        <begin position="60"/>
        <end position="79"/>
    </location>
</feature>
<keyword evidence="3" id="KW-1185">Reference proteome</keyword>
<dbReference type="RefSeq" id="WP_084698853.1">
    <property type="nucleotide sequence ID" value="NZ_JBIAZU010000001.1"/>
</dbReference>
<evidence type="ECO:0000313" key="3">
    <source>
        <dbReference type="Proteomes" id="UP001602245"/>
    </source>
</evidence>
<accession>A0ABW6W5F5</accession>
<organism evidence="2 3">
    <name type="scientific">Paractinoplanes globisporus</name>
    <dbReference type="NCBI Taxonomy" id="113565"/>
    <lineage>
        <taxon>Bacteria</taxon>
        <taxon>Bacillati</taxon>
        <taxon>Actinomycetota</taxon>
        <taxon>Actinomycetes</taxon>
        <taxon>Micromonosporales</taxon>
        <taxon>Micromonosporaceae</taxon>
        <taxon>Paractinoplanes</taxon>
    </lineage>
</organism>
<evidence type="ECO:0008006" key="4">
    <source>
        <dbReference type="Google" id="ProtNLM"/>
    </source>
</evidence>
<dbReference type="EMBL" id="JBIAZU010000001">
    <property type="protein sequence ID" value="MFF5288532.1"/>
    <property type="molecule type" value="Genomic_DNA"/>
</dbReference>
<keyword evidence="1" id="KW-1133">Transmembrane helix</keyword>
<dbReference type="Proteomes" id="UP001602245">
    <property type="component" value="Unassembled WGS sequence"/>
</dbReference>
<sequence length="88" mass="9713">MASRDTRQQFDDIVERLTADYPSLARTGLPPWPRPVLITVLIAGGLVWAFLSIAMVAWGLWGVLLTCATVLATAAALTVRTYRWRAGR</sequence>
<name>A0ABW6W5F5_9ACTN</name>
<keyword evidence="1" id="KW-0812">Transmembrane</keyword>
<proteinExistence type="predicted"/>
<evidence type="ECO:0000313" key="2">
    <source>
        <dbReference type="EMBL" id="MFF5288532.1"/>
    </source>
</evidence>
<evidence type="ECO:0000256" key="1">
    <source>
        <dbReference type="SAM" id="Phobius"/>
    </source>
</evidence>